<name>A0A953N8B9_9BURK</name>
<protein>
    <submittedName>
        <fullName evidence="2">ClpXP protease specificity-enhancing factor</fullName>
    </submittedName>
</protein>
<dbReference type="AlphaFoldDB" id="A0A953N8B9"/>
<keyword evidence="3" id="KW-1185">Reference proteome</keyword>
<dbReference type="Gene3D" id="2.30.30.220">
    <property type="entry name" value="SspB-like"/>
    <property type="match status" value="1"/>
</dbReference>
<dbReference type="InterPro" id="IPR036760">
    <property type="entry name" value="SspB-like_sf"/>
</dbReference>
<evidence type="ECO:0000256" key="1">
    <source>
        <dbReference type="SAM" id="MobiDB-lite"/>
    </source>
</evidence>
<keyword evidence="2" id="KW-0378">Hydrolase</keyword>
<dbReference type="PANTHER" id="PTHR37486">
    <property type="entry name" value="STRINGENT STARVATION PROTEIN B"/>
    <property type="match status" value="1"/>
</dbReference>
<dbReference type="InterPro" id="IPR007481">
    <property type="entry name" value="SspB"/>
</dbReference>
<dbReference type="Proteomes" id="UP000739565">
    <property type="component" value="Unassembled WGS sequence"/>
</dbReference>
<dbReference type="RefSeq" id="WP_259660314.1">
    <property type="nucleotide sequence ID" value="NZ_JAHXRI010000006.1"/>
</dbReference>
<dbReference type="EMBL" id="JAHXRI010000006">
    <property type="protein sequence ID" value="MBZ1349903.1"/>
    <property type="molecule type" value="Genomic_DNA"/>
</dbReference>
<dbReference type="Pfam" id="PF04386">
    <property type="entry name" value="SspB"/>
    <property type="match status" value="1"/>
</dbReference>
<evidence type="ECO:0000313" key="3">
    <source>
        <dbReference type="Proteomes" id="UP000739565"/>
    </source>
</evidence>
<dbReference type="SUPFAM" id="SSF101738">
    <property type="entry name" value="SspB-like"/>
    <property type="match status" value="1"/>
</dbReference>
<keyword evidence="2" id="KW-0645">Protease</keyword>
<dbReference type="PIRSF" id="PIRSF005276">
    <property type="entry name" value="SspB"/>
    <property type="match status" value="1"/>
</dbReference>
<gene>
    <name evidence="2" type="ORF">KZZ10_04525</name>
</gene>
<reference evidence="2" key="1">
    <citation type="submission" date="2021-07" db="EMBL/GenBank/DDBJ databases">
        <title>New genus and species of the family Alcaligenaceae.</title>
        <authorList>
            <person name="Hahn M.W."/>
        </authorList>
    </citation>
    <scope>NUCLEOTIDE SEQUENCE</scope>
    <source>
        <strain evidence="2">LF4-65</strain>
    </source>
</reference>
<evidence type="ECO:0000313" key="2">
    <source>
        <dbReference type="EMBL" id="MBZ1349903.1"/>
    </source>
</evidence>
<dbReference type="GO" id="GO:0005840">
    <property type="term" value="C:ribosome"/>
    <property type="evidence" value="ECO:0007669"/>
    <property type="project" value="TreeGrafter"/>
</dbReference>
<organism evidence="2 3">
    <name type="scientific">Zwartia hollandica</name>
    <dbReference type="NCBI Taxonomy" id="324606"/>
    <lineage>
        <taxon>Bacteria</taxon>
        <taxon>Pseudomonadati</taxon>
        <taxon>Pseudomonadota</taxon>
        <taxon>Betaproteobacteria</taxon>
        <taxon>Burkholderiales</taxon>
        <taxon>Alcaligenaceae</taxon>
        <taxon>Zwartia</taxon>
    </lineage>
</organism>
<dbReference type="GO" id="GO:0006508">
    <property type="term" value="P:proteolysis"/>
    <property type="evidence" value="ECO:0007669"/>
    <property type="project" value="UniProtKB-KW"/>
</dbReference>
<comment type="caution">
    <text evidence="2">The sequence shown here is derived from an EMBL/GenBank/DDBJ whole genome shotgun (WGS) entry which is preliminary data.</text>
</comment>
<dbReference type="PANTHER" id="PTHR37486:SF1">
    <property type="entry name" value="STRINGENT STARVATION PROTEIN B"/>
    <property type="match status" value="1"/>
</dbReference>
<dbReference type="GO" id="GO:0005829">
    <property type="term" value="C:cytosol"/>
    <property type="evidence" value="ECO:0007669"/>
    <property type="project" value="TreeGrafter"/>
</dbReference>
<feature type="compositionally biased region" description="Low complexity" evidence="1">
    <location>
        <begin position="109"/>
        <end position="127"/>
    </location>
</feature>
<proteinExistence type="predicted"/>
<dbReference type="GO" id="GO:0045732">
    <property type="term" value="P:positive regulation of protein catabolic process"/>
    <property type="evidence" value="ECO:0007669"/>
    <property type="project" value="TreeGrafter"/>
</dbReference>
<dbReference type="NCBIfam" id="NF008769">
    <property type="entry name" value="PRK11798.2-5"/>
    <property type="match status" value="1"/>
</dbReference>
<sequence>MAESSTKPYMIRALHEWCTDNGYTPHIVARVDANTMVPPAHVRDGQITLNIGSLATNRLVLGNDAIEFQARFSGVTENLYVPIATVTAIYARETGAGMGFEVEQSAELTAQAPASAKPATAEPTKASDAPTPSPDPKKPRLTVVK</sequence>
<dbReference type="GO" id="GO:0008233">
    <property type="term" value="F:peptidase activity"/>
    <property type="evidence" value="ECO:0007669"/>
    <property type="project" value="UniProtKB-KW"/>
</dbReference>
<feature type="region of interest" description="Disordered" evidence="1">
    <location>
        <begin position="107"/>
        <end position="145"/>
    </location>
</feature>
<accession>A0A953N8B9</accession>